<dbReference type="OrthoDB" id="1495115at2"/>
<dbReference type="EMBL" id="CP002691">
    <property type="protein sequence ID" value="AEE49576.1"/>
    <property type="molecule type" value="Genomic_DNA"/>
</dbReference>
<dbReference type="RefSeq" id="WP_013764130.1">
    <property type="nucleotide sequence ID" value="NC_015510.1"/>
</dbReference>
<gene>
    <name evidence="3" type="ordered locus">Halhy_1687</name>
</gene>
<keyword evidence="4" id="KW-1185">Reference proteome</keyword>
<evidence type="ECO:0000256" key="2">
    <source>
        <dbReference type="SAM" id="MobiDB-lite"/>
    </source>
</evidence>
<feature type="compositionally biased region" description="Basic and acidic residues" evidence="2">
    <location>
        <begin position="314"/>
        <end position="323"/>
    </location>
</feature>
<reference key="2">
    <citation type="submission" date="2011-04" db="EMBL/GenBank/DDBJ databases">
        <title>Complete sequence of chromosome of Haliscomenobacter hydrossis DSM 1100.</title>
        <authorList>
            <consortium name="US DOE Joint Genome Institute (JGI-PGF)"/>
            <person name="Lucas S."/>
            <person name="Han J."/>
            <person name="Lapidus A."/>
            <person name="Bruce D."/>
            <person name="Goodwin L."/>
            <person name="Pitluck S."/>
            <person name="Peters L."/>
            <person name="Kyrpides N."/>
            <person name="Mavromatis K."/>
            <person name="Ivanova N."/>
            <person name="Ovchinnikova G."/>
            <person name="Pagani I."/>
            <person name="Daligault H."/>
            <person name="Detter J.C."/>
            <person name="Han C."/>
            <person name="Land M."/>
            <person name="Hauser L."/>
            <person name="Markowitz V."/>
            <person name="Cheng J.-F."/>
            <person name="Hugenholtz P."/>
            <person name="Woyke T."/>
            <person name="Wu D."/>
            <person name="Verbarg S."/>
            <person name="Frueling A."/>
            <person name="Brambilla E."/>
            <person name="Klenk H.-P."/>
            <person name="Eisen J.A."/>
        </authorList>
    </citation>
    <scope>NUCLEOTIDE SEQUENCE</scope>
    <source>
        <strain>DSM 1100</strain>
    </source>
</reference>
<accession>F4L1R7</accession>
<dbReference type="STRING" id="760192.Halhy_1687"/>
<dbReference type="Proteomes" id="UP000008461">
    <property type="component" value="Chromosome"/>
</dbReference>
<organism evidence="3 4">
    <name type="scientific">Haliscomenobacter hydrossis (strain ATCC 27775 / DSM 1100 / LMG 10767 / O)</name>
    <dbReference type="NCBI Taxonomy" id="760192"/>
    <lineage>
        <taxon>Bacteria</taxon>
        <taxon>Pseudomonadati</taxon>
        <taxon>Bacteroidota</taxon>
        <taxon>Saprospiria</taxon>
        <taxon>Saprospirales</taxon>
        <taxon>Haliscomenobacteraceae</taxon>
        <taxon>Haliscomenobacter</taxon>
    </lineage>
</organism>
<dbReference type="KEGG" id="hhy:Halhy_1687"/>
<protein>
    <submittedName>
        <fullName evidence="3">Uncharacterized protein</fullName>
    </submittedName>
</protein>
<evidence type="ECO:0000313" key="3">
    <source>
        <dbReference type="EMBL" id="AEE49576.1"/>
    </source>
</evidence>
<keyword evidence="1" id="KW-0175">Coiled coil</keyword>
<reference evidence="3 4" key="1">
    <citation type="journal article" date="2011" name="Stand. Genomic Sci.">
        <title>Complete genome sequence of Haliscomenobacter hydrossis type strain (O).</title>
        <authorList>
            <consortium name="US DOE Joint Genome Institute (JGI-PGF)"/>
            <person name="Daligault H."/>
            <person name="Lapidus A."/>
            <person name="Zeytun A."/>
            <person name="Nolan M."/>
            <person name="Lucas S."/>
            <person name="Del Rio T.G."/>
            <person name="Tice H."/>
            <person name="Cheng J.F."/>
            <person name="Tapia R."/>
            <person name="Han C."/>
            <person name="Goodwin L."/>
            <person name="Pitluck S."/>
            <person name="Liolios K."/>
            <person name="Pagani I."/>
            <person name="Ivanova N."/>
            <person name="Huntemann M."/>
            <person name="Mavromatis K."/>
            <person name="Mikhailova N."/>
            <person name="Pati A."/>
            <person name="Chen A."/>
            <person name="Palaniappan K."/>
            <person name="Land M."/>
            <person name="Hauser L."/>
            <person name="Brambilla E.M."/>
            <person name="Rohde M."/>
            <person name="Verbarg S."/>
            <person name="Goker M."/>
            <person name="Bristow J."/>
            <person name="Eisen J.A."/>
            <person name="Markowitz V."/>
            <person name="Hugenholtz P."/>
            <person name="Kyrpides N.C."/>
            <person name="Klenk H.P."/>
            <person name="Woyke T."/>
        </authorList>
    </citation>
    <scope>NUCLEOTIDE SEQUENCE [LARGE SCALE GENOMIC DNA]</scope>
    <source>
        <strain evidence="4">ATCC 27775 / DSM 1100 / LMG 10767 / O</strain>
    </source>
</reference>
<dbReference type="HOGENOM" id="CLU_808371_0_0_10"/>
<feature type="region of interest" description="Disordered" evidence="2">
    <location>
        <begin position="289"/>
        <end position="343"/>
    </location>
</feature>
<evidence type="ECO:0000256" key="1">
    <source>
        <dbReference type="SAM" id="Coils"/>
    </source>
</evidence>
<evidence type="ECO:0000313" key="4">
    <source>
        <dbReference type="Proteomes" id="UP000008461"/>
    </source>
</evidence>
<proteinExistence type="predicted"/>
<sequence length="343" mass="37389">MGFFNEIKKVLFGAQSLGKSAANKAVETAKEAGQEIKERSGEMASKAEDFLNSALDKVEDLGAIVIDKAQDVMGTKKETEIPATPPVAETPVAPADAINSLFEETQKQQTTATPPPVSANPVTEDHSLNFDALDSTDTGAPREKSTAEKIGAKVLDTTIEAGKKVEEVAAKAGEKLLDVGSSVFETMKEVAGSVGEKVIEKGGEVWEKVKEMQGEVITKTDEIYEKAKKEASSEKHQNQMEDLIQKAKEMGDKIEEKAKDKDRTFMDVMDDAKKNDLSKHDDFFDKAKRWADGDNGAFSNEPRISKDPNFQSEKGNKTHGFEDGDKDGDDLIDDAIIDDTKPE</sequence>
<feature type="region of interest" description="Disordered" evidence="2">
    <location>
        <begin position="105"/>
        <end position="124"/>
    </location>
</feature>
<feature type="compositionally biased region" description="Acidic residues" evidence="2">
    <location>
        <begin position="324"/>
        <end position="337"/>
    </location>
</feature>
<feature type="coiled-coil region" evidence="1">
    <location>
        <begin position="226"/>
        <end position="260"/>
    </location>
</feature>
<dbReference type="AlphaFoldDB" id="F4L1R7"/>
<name>F4L1R7_HALH1</name>